<proteinExistence type="predicted"/>
<dbReference type="Proteomes" id="UP000027644">
    <property type="component" value="Unassembled WGS sequence"/>
</dbReference>
<dbReference type="InterPro" id="IPR043426">
    <property type="entry name" value="MltB-like"/>
</dbReference>
<dbReference type="GO" id="GO:0009253">
    <property type="term" value="P:peptidoglycan catabolic process"/>
    <property type="evidence" value="ECO:0007669"/>
    <property type="project" value="TreeGrafter"/>
</dbReference>
<dbReference type="SUPFAM" id="SSF53955">
    <property type="entry name" value="Lysozyme-like"/>
    <property type="match status" value="1"/>
</dbReference>
<keyword evidence="2" id="KW-0732">Signal</keyword>
<evidence type="ECO:0000256" key="2">
    <source>
        <dbReference type="SAM" id="SignalP"/>
    </source>
</evidence>
<dbReference type="PANTHER" id="PTHR30163:SF9">
    <property type="entry name" value="MEMBRANE-BOUND LYTIC MUREIN TRANSGLYCOSYLASE B"/>
    <property type="match status" value="1"/>
</dbReference>
<gene>
    <name evidence="4" type="ORF">SASC598J21_019060</name>
</gene>
<feature type="chain" id="PRO_5001700524" evidence="2">
    <location>
        <begin position="24"/>
        <end position="364"/>
    </location>
</feature>
<dbReference type="Pfam" id="PF13406">
    <property type="entry name" value="SLT_2"/>
    <property type="match status" value="1"/>
</dbReference>
<name>A0A074VD47_9NEIS</name>
<dbReference type="InterPro" id="IPR011757">
    <property type="entry name" value="Lytic_transglycosylase_MltB"/>
</dbReference>
<evidence type="ECO:0000313" key="5">
    <source>
        <dbReference type="Proteomes" id="UP000027644"/>
    </source>
</evidence>
<accession>A0A074VD47</accession>
<sequence>MLGTIIMKLVRMISAALFLSACQSTHPIQEKPLQPTATTSVSSPADNKVFALTDSGIDLLKRNDVNRFIDFEVKRGQYSRAQLENFFRQVSYRPSIVRGMDKPGTSLPWYTFVLNNANNVRINTGNIFWKNNTGIIQAVSKRYGVAPQLLVAIVGIETNYGNTMGSYRVADALTTLGYHYPRRAEYFQRELSEFLQLAYEEKQDPLSFKGSFAGAMGMPQFMPSSFRQFAVDWDGDGHRDIWRNSGDTLASVANYMKQHGWQSGAPIAVPVNMQPTPRLQQIIDEPTSLKYTAGQLRQLGVVIPAQIKDQEKGILYRLERSPGEYDYWFGLNNFYTIWQYNHSRHYVAAVRQIANNLADANANL</sequence>
<dbReference type="Gene3D" id="1.10.8.350">
    <property type="entry name" value="Bacterial muramidase"/>
    <property type="match status" value="1"/>
</dbReference>
<dbReference type="CDD" id="cd13399">
    <property type="entry name" value="Slt35-like"/>
    <property type="match status" value="1"/>
</dbReference>
<dbReference type="Gene3D" id="1.10.530.10">
    <property type="match status" value="1"/>
</dbReference>
<dbReference type="GO" id="GO:0008933">
    <property type="term" value="F:peptidoglycan lytic transglycosylase activity"/>
    <property type="evidence" value="ECO:0007669"/>
    <property type="project" value="TreeGrafter"/>
</dbReference>
<protein>
    <submittedName>
        <fullName evidence="4">Membrane-bound lytic murein transglycosylase B</fullName>
    </submittedName>
</protein>
<dbReference type="InterPro" id="IPR023346">
    <property type="entry name" value="Lysozyme-like_dom_sf"/>
</dbReference>
<comment type="caution">
    <text evidence="4">The sequence shown here is derived from an EMBL/GenBank/DDBJ whole genome shotgun (WGS) entry which is preliminary data.</text>
</comment>
<evidence type="ECO:0000259" key="3">
    <source>
        <dbReference type="Pfam" id="PF13406"/>
    </source>
</evidence>
<organism evidence="4 5">
    <name type="scientific">Snodgrassella alvi SCGC AB-598-J21</name>
    <dbReference type="NCBI Taxonomy" id="1385367"/>
    <lineage>
        <taxon>Bacteria</taxon>
        <taxon>Pseudomonadati</taxon>
        <taxon>Pseudomonadota</taxon>
        <taxon>Betaproteobacteria</taxon>
        <taxon>Neisseriales</taxon>
        <taxon>Neisseriaceae</taxon>
        <taxon>Snodgrassella</taxon>
    </lineage>
</organism>
<dbReference type="InterPro" id="IPR031304">
    <property type="entry name" value="SLT_2"/>
</dbReference>
<evidence type="ECO:0000256" key="1">
    <source>
        <dbReference type="PIRSR" id="PIRSR611757-1"/>
    </source>
</evidence>
<dbReference type="AlphaFoldDB" id="A0A074VD47"/>
<dbReference type="EMBL" id="AVQL01000452">
    <property type="protein sequence ID" value="KEQ00365.1"/>
    <property type="molecule type" value="Genomic_DNA"/>
</dbReference>
<reference evidence="4 5" key="1">
    <citation type="journal article" date="2014" name="PLoS Genet.">
        <title>Hidden diversity in honey bee gut symbionts detected by single-cell genomics.</title>
        <authorList>
            <person name="Engel P."/>
            <person name="Stepanauskas R."/>
            <person name="Moran N."/>
        </authorList>
    </citation>
    <scope>NUCLEOTIDE SEQUENCE [LARGE SCALE GENOMIC DNA]</scope>
    <source>
        <strain evidence="4 5">SCGC AB-598-J21</strain>
    </source>
</reference>
<dbReference type="PANTHER" id="PTHR30163">
    <property type="entry name" value="MEMBRANE-BOUND LYTIC MUREIN TRANSGLYCOSYLASE B"/>
    <property type="match status" value="1"/>
</dbReference>
<feature type="active site" evidence="1">
    <location>
        <position position="157"/>
    </location>
</feature>
<feature type="signal peptide" evidence="2">
    <location>
        <begin position="1"/>
        <end position="23"/>
    </location>
</feature>
<dbReference type="FunFam" id="1.10.8.350:FF:000001">
    <property type="entry name" value="Lytic murein transglycosylase B"/>
    <property type="match status" value="1"/>
</dbReference>
<feature type="domain" description="Transglycosylase SLT" evidence="3">
    <location>
        <begin position="64"/>
        <end position="354"/>
    </location>
</feature>
<dbReference type="NCBIfam" id="TIGR02282">
    <property type="entry name" value="MltB"/>
    <property type="match status" value="1"/>
</dbReference>
<evidence type="ECO:0000313" key="4">
    <source>
        <dbReference type="EMBL" id="KEQ00365.1"/>
    </source>
</evidence>